<evidence type="ECO:0000256" key="8">
    <source>
        <dbReference type="ARBA" id="ARBA00023002"/>
    </source>
</evidence>
<reference evidence="14 15" key="1">
    <citation type="submission" date="2018-03" db="EMBL/GenBank/DDBJ databases">
        <title>Genomic Encyclopedia of Type Strains, Phase III (KMG-III): the genomes of soil and plant-associated and newly described type strains.</title>
        <authorList>
            <person name="Whitman W."/>
        </authorList>
    </citation>
    <scope>NUCLEOTIDE SEQUENCE [LARGE SCALE GENOMIC DNA]</scope>
    <source>
        <strain evidence="14 15">CGMCC 1.12259</strain>
    </source>
</reference>
<evidence type="ECO:0000256" key="11">
    <source>
        <dbReference type="RuleBase" id="RU362068"/>
    </source>
</evidence>
<dbReference type="GO" id="GO:0050661">
    <property type="term" value="F:NADP binding"/>
    <property type="evidence" value="ECO:0007669"/>
    <property type="project" value="TreeGrafter"/>
</dbReference>
<comment type="similarity">
    <text evidence="3 11">Belongs to the ketopantoate reductase family.</text>
</comment>
<dbReference type="PANTHER" id="PTHR43765:SF2">
    <property type="entry name" value="2-DEHYDROPANTOATE 2-REDUCTASE"/>
    <property type="match status" value="1"/>
</dbReference>
<dbReference type="SUPFAM" id="SSF51735">
    <property type="entry name" value="NAD(P)-binding Rossmann-fold domains"/>
    <property type="match status" value="1"/>
</dbReference>
<evidence type="ECO:0000259" key="13">
    <source>
        <dbReference type="Pfam" id="PF08546"/>
    </source>
</evidence>
<dbReference type="InterPro" id="IPR013332">
    <property type="entry name" value="KPR_N"/>
</dbReference>
<dbReference type="InterPro" id="IPR013752">
    <property type="entry name" value="KPA_reductase"/>
</dbReference>
<comment type="catalytic activity">
    <reaction evidence="10 11">
        <text>(R)-pantoate + NADP(+) = 2-dehydropantoate + NADPH + H(+)</text>
        <dbReference type="Rhea" id="RHEA:16233"/>
        <dbReference type="ChEBI" id="CHEBI:11561"/>
        <dbReference type="ChEBI" id="CHEBI:15378"/>
        <dbReference type="ChEBI" id="CHEBI:15980"/>
        <dbReference type="ChEBI" id="CHEBI:57783"/>
        <dbReference type="ChEBI" id="CHEBI:58349"/>
        <dbReference type="EC" id="1.1.1.169"/>
    </reaction>
</comment>
<dbReference type="RefSeq" id="WP_181313700.1">
    <property type="nucleotide sequence ID" value="NZ_PYAT01000023.1"/>
</dbReference>
<dbReference type="PANTHER" id="PTHR43765">
    <property type="entry name" value="2-DEHYDROPANTOATE 2-REDUCTASE-RELATED"/>
    <property type="match status" value="1"/>
</dbReference>
<dbReference type="GO" id="GO:0008677">
    <property type="term" value="F:2-dehydropantoate 2-reductase activity"/>
    <property type="evidence" value="ECO:0007669"/>
    <property type="project" value="UniProtKB-EC"/>
</dbReference>
<evidence type="ECO:0000256" key="5">
    <source>
        <dbReference type="ARBA" id="ARBA00019465"/>
    </source>
</evidence>
<evidence type="ECO:0000256" key="1">
    <source>
        <dbReference type="ARBA" id="ARBA00002919"/>
    </source>
</evidence>
<evidence type="ECO:0000313" key="15">
    <source>
        <dbReference type="Proteomes" id="UP000242682"/>
    </source>
</evidence>
<name>A0A2P8FSY5_9BACL</name>
<sequence length="285" mass="31831">MEFVVIGAGAVGLLTASLLKEAGNKVQLVTRREVQARQITDHGVVKGANRYDIKATTSWKSIPPEAYILVAVKYEGLETVLPLFQEQAQTNPVIFLQNGMLHIEAIKKLPQKNIAAASVEHGVVKLSDHEIRHTGQGIYKVALLKGEERVFLPLVSLSGIHMEWHADADRLLFRKVLLNTLINPLTALMKLKNGELLTNPYAFELLERLYRELADAFPEMEELLPFNEVSALCTSTSSNTSSMLADKLAGRKMELDTILLYTLNRSQKDLPILRSLYQLLKSTEV</sequence>
<evidence type="ECO:0000313" key="14">
    <source>
        <dbReference type="EMBL" id="PSL24819.1"/>
    </source>
</evidence>
<protein>
    <recommendedName>
        <fullName evidence="5 11">2-dehydropantoate 2-reductase</fullName>
        <ecNumber evidence="4 11">1.1.1.169</ecNumber>
    </recommendedName>
    <alternativeName>
        <fullName evidence="9 11">Ketopantoate reductase</fullName>
    </alternativeName>
</protein>
<keyword evidence="15" id="KW-1185">Reference proteome</keyword>
<dbReference type="NCBIfam" id="TIGR00745">
    <property type="entry name" value="apbA_panE"/>
    <property type="match status" value="1"/>
</dbReference>
<evidence type="ECO:0000256" key="2">
    <source>
        <dbReference type="ARBA" id="ARBA00004994"/>
    </source>
</evidence>
<dbReference type="AlphaFoldDB" id="A0A2P8FSY5"/>
<dbReference type="Pfam" id="PF08546">
    <property type="entry name" value="ApbA_C"/>
    <property type="match status" value="1"/>
</dbReference>
<comment type="function">
    <text evidence="1 11">Catalyzes the NADPH-dependent reduction of ketopantoate into pantoic acid.</text>
</comment>
<dbReference type="Gene3D" id="1.10.1040.10">
    <property type="entry name" value="N-(1-d-carboxylethyl)-l-norvaline Dehydrogenase, domain 2"/>
    <property type="match status" value="1"/>
</dbReference>
<dbReference type="GO" id="GO:0005737">
    <property type="term" value="C:cytoplasm"/>
    <property type="evidence" value="ECO:0007669"/>
    <property type="project" value="TreeGrafter"/>
</dbReference>
<dbReference type="GO" id="GO:0015940">
    <property type="term" value="P:pantothenate biosynthetic process"/>
    <property type="evidence" value="ECO:0007669"/>
    <property type="project" value="UniProtKB-UniPathway"/>
</dbReference>
<proteinExistence type="inferred from homology"/>
<organism evidence="14 15">
    <name type="scientific">Planomicrobium soli</name>
    <dbReference type="NCBI Taxonomy" id="1176648"/>
    <lineage>
        <taxon>Bacteria</taxon>
        <taxon>Bacillati</taxon>
        <taxon>Bacillota</taxon>
        <taxon>Bacilli</taxon>
        <taxon>Bacillales</taxon>
        <taxon>Caryophanaceae</taxon>
        <taxon>Planomicrobium</taxon>
    </lineage>
</organism>
<keyword evidence="7 11" id="KW-0521">NADP</keyword>
<dbReference type="Gene3D" id="3.40.50.720">
    <property type="entry name" value="NAD(P)-binding Rossmann-like Domain"/>
    <property type="match status" value="1"/>
</dbReference>
<dbReference type="InterPro" id="IPR008927">
    <property type="entry name" value="6-PGluconate_DH-like_C_sf"/>
</dbReference>
<dbReference type="InterPro" id="IPR050838">
    <property type="entry name" value="Ketopantoate_reductase"/>
</dbReference>
<dbReference type="Proteomes" id="UP000242682">
    <property type="component" value="Unassembled WGS sequence"/>
</dbReference>
<dbReference type="EMBL" id="PYAT01000023">
    <property type="protein sequence ID" value="PSL24819.1"/>
    <property type="molecule type" value="Genomic_DNA"/>
</dbReference>
<evidence type="ECO:0000256" key="9">
    <source>
        <dbReference type="ARBA" id="ARBA00032024"/>
    </source>
</evidence>
<comment type="pathway">
    <text evidence="2 11">Cofactor biosynthesis; (R)-pantothenate biosynthesis; (R)-pantoate from 3-methyl-2-oxobutanoate: step 2/2.</text>
</comment>
<accession>A0A2P8FSY5</accession>
<evidence type="ECO:0000256" key="4">
    <source>
        <dbReference type="ARBA" id="ARBA00013014"/>
    </source>
</evidence>
<dbReference type="Pfam" id="PF02558">
    <property type="entry name" value="ApbA"/>
    <property type="match status" value="1"/>
</dbReference>
<keyword evidence="6 11" id="KW-0566">Pantothenate biosynthesis</keyword>
<dbReference type="UniPathway" id="UPA00028">
    <property type="reaction ID" value="UER00004"/>
</dbReference>
<evidence type="ECO:0000259" key="12">
    <source>
        <dbReference type="Pfam" id="PF02558"/>
    </source>
</evidence>
<dbReference type="InterPro" id="IPR013328">
    <property type="entry name" value="6PGD_dom2"/>
</dbReference>
<dbReference type="InterPro" id="IPR003710">
    <property type="entry name" value="ApbA"/>
</dbReference>
<gene>
    <name evidence="14" type="ORF">B0H99_1234</name>
</gene>
<feature type="domain" description="Ketopantoate reductase N-terminal" evidence="12">
    <location>
        <begin position="4"/>
        <end position="143"/>
    </location>
</feature>
<dbReference type="EC" id="1.1.1.169" evidence="4 11"/>
<evidence type="ECO:0000256" key="10">
    <source>
        <dbReference type="ARBA" id="ARBA00048793"/>
    </source>
</evidence>
<dbReference type="InterPro" id="IPR036291">
    <property type="entry name" value="NAD(P)-bd_dom_sf"/>
</dbReference>
<feature type="domain" description="Ketopantoate reductase C-terminal" evidence="13">
    <location>
        <begin position="170"/>
        <end position="282"/>
    </location>
</feature>
<dbReference type="SUPFAM" id="SSF48179">
    <property type="entry name" value="6-phosphogluconate dehydrogenase C-terminal domain-like"/>
    <property type="match status" value="1"/>
</dbReference>
<comment type="caution">
    <text evidence="14">The sequence shown here is derived from an EMBL/GenBank/DDBJ whole genome shotgun (WGS) entry which is preliminary data.</text>
</comment>
<evidence type="ECO:0000256" key="6">
    <source>
        <dbReference type="ARBA" id="ARBA00022655"/>
    </source>
</evidence>
<evidence type="ECO:0000256" key="7">
    <source>
        <dbReference type="ARBA" id="ARBA00022857"/>
    </source>
</evidence>
<keyword evidence="8 11" id="KW-0560">Oxidoreductase</keyword>
<evidence type="ECO:0000256" key="3">
    <source>
        <dbReference type="ARBA" id="ARBA00007870"/>
    </source>
</evidence>